<dbReference type="PROSITE" id="PS50975">
    <property type="entry name" value="ATP_GRASP"/>
    <property type="match status" value="1"/>
</dbReference>
<dbReference type="InterPro" id="IPR036046">
    <property type="entry name" value="Acylphosphatase-like_dom_sf"/>
</dbReference>
<keyword evidence="6" id="KW-0175">Coiled coil</keyword>
<dbReference type="Pfam" id="PF00708">
    <property type="entry name" value="Acylphosphatase"/>
    <property type="match status" value="1"/>
</dbReference>
<comment type="caution">
    <text evidence="9">The sequence shown here is derived from an EMBL/GenBank/DDBJ whole genome shotgun (WGS) entry which is preliminary data.</text>
</comment>
<evidence type="ECO:0000256" key="6">
    <source>
        <dbReference type="SAM" id="Coils"/>
    </source>
</evidence>
<dbReference type="Gene3D" id="3.30.70.100">
    <property type="match status" value="1"/>
</dbReference>
<organism evidence="9 10">
    <name type="scientific">Amphibacillus indicireducens</name>
    <dbReference type="NCBI Taxonomy" id="1076330"/>
    <lineage>
        <taxon>Bacteria</taxon>
        <taxon>Bacillati</taxon>
        <taxon>Bacillota</taxon>
        <taxon>Bacilli</taxon>
        <taxon>Bacillales</taxon>
        <taxon>Bacillaceae</taxon>
        <taxon>Amphibacillus</taxon>
    </lineage>
</organism>
<accession>A0ABP7VKD1</accession>
<feature type="domain" description="Acylphosphatase-like" evidence="8">
    <location>
        <begin position="394"/>
        <end position="481"/>
    </location>
</feature>
<dbReference type="SUPFAM" id="SSF54975">
    <property type="entry name" value="Acylphosphatase/BLUF domain-like"/>
    <property type="match status" value="1"/>
</dbReference>
<keyword evidence="3" id="KW-0067">ATP-binding</keyword>
<feature type="domain" description="ATP-grasp" evidence="7">
    <location>
        <begin position="100"/>
        <end position="351"/>
    </location>
</feature>
<comment type="caution">
    <text evidence="4">Lacks conserved residue(s) required for the propagation of feature annotation.</text>
</comment>
<evidence type="ECO:0000313" key="10">
    <source>
        <dbReference type="Proteomes" id="UP001501734"/>
    </source>
</evidence>
<evidence type="ECO:0000256" key="2">
    <source>
        <dbReference type="ARBA" id="ARBA00032904"/>
    </source>
</evidence>
<proteinExistence type="inferred from homology"/>
<dbReference type="Pfam" id="PF08443">
    <property type="entry name" value="RimK"/>
    <property type="match status" value="1"/>
</dbReference>
<evidence type="ECO:0000256" key="1">
    <source>
        <dbReference type="ARBA" id="ARBA00015991"/>
    </source>
</evidence>
<evidence type="ECO:0000259" key="8">
    <source>
        <dbReference type="PROSITE" id="PS51160"/>
    </source>
</evidence>
<dbReference type="InterPro" id="IPR001792">
    <property type="entry name" value="Acylphosphatase-like_dom"/>
</dbReference>
<dbReference type="PANTHER" id="PTHR21621:SF0">
    <property type="entry name" value="BETA-CITRYLGLUTAMATE SYNTHASE B-RELATED"/>
    <property type="match status" value="1"/>
</dbReference>
<evidence type="ECO:0000256" key="4">
    <source>
        <dbReference type="PROSITE-ProRule" id="PRU00520"/>
    </source>
</evidence>
<comment type="similarity">
    <text evidence="5">Belongs to the acylphosphatase family.</text>
</comment>
<sequence length="543" mass="61971">MEKPNTSWLPNLNSEIMYEARGFELDAYIIALEGWRRGLTLRWHVKDDEHFKNMKTWYVDRPGKLFSLSSETKTHYFFRTRGDVVTNEAVEIGMDKARTKETLKKNGINVTEGKSFNVDVTIEEILSYANQISYPVVIKPVEGSFGRDVHLNIKDDQELTIAFNKLRENPKIVSILIERQYSGTDHRLYVIDDQVVAAIERIPANVVGDGQSTILELIEAKNDLRKHNPRLISCLIKIDKELKTFIKDQGFKLSSILDKGEKLYLTDKSNISIGGDSRDVLDDLSEKVKDISIKTIAAISGLNHAAIDLIISESGEATVIEINTTAQIGSLVFPMYGTPRDVPSAIIDYYFPETKNDPYKSPLFFDFYDLLEPLNNRVVTQTKVSIPLKGKIYGKRFIVSGDVLNVGYHRGLRKRAFEGKVSGYVKRREDDRIDVVVMGNDPDIINNFDQAILSDPERSSVEEIITEEWSEPVKVGFEIKAERKLQLLQLQQLQVENKQLDSDIQELSEKINKYHRSFSWRLTAPIRFIGLIVKVLKKLVRGK</sequence>
<dbReference type="SUPFAM" id="SSF56059">
    <property type="entry name" value="Glutathione synthetase ATP-binding domain-like"/>
    <property type="match status" value="1"/>
</dbReference>
<dbReference type="PANTHER" id="PTHR21621">
    <property type="entry name" value="RIBOSOMAL PROTEIN S6 MODIFICATION PROTEIN"/>
    <property type="match status" value="1"/>
</dbReference>
<evidence type="ECO:0000256" key="3">
    <source>
        <dbReference type="PROSITE-ProRule" id="PRU00409"/>
    </source>
</evidence>
<evidence type="ECO:0000313" key="9">
    <source>
        <dbReference type="EMBL" id="GAA4069216.1"/>
    </source>
</evidence>
<keyword evidence="3" id="KW-0547">Nucleotide-binding</keyword>
<dbReference type="RefSeq" id="WP_344911648.1">
    <property type="nucleotide sequence ID" value="NZ_BAABDL010000073.1"/>
</dbReference>
<dbReference type="EMBL" id="BAABDL010000073">
    <property type="protein sequence ID" value="GAA4069216.1"/>
    <property type="molecule type" value="Genomic_DNA"/>
</dbReference>
<evidence type="ECO:0000256" key="5">
    <source>
        <dbReference type="RuleBase" id="RU004168"/>
    </source>
</evidence>
<feature type="coiled-coil region" evidence="6">
    <location>
        <begin position="490"/>
        <end position="517"/>
    </location>
</feature>
<dbReference type="Proteomes" id="UP001501734">
    <property type="component" value="Unassembled WGS sequence"/>
</dbReference>
<protein>
    <recommendedName>
        <fullName evidence="1">Acylphosphatase</fullName>
    </recommendedName>
    <alternativeName>
        <fullName evidence="2">Acylphosphate phosphohydrolase</fullName>
    </alternativeName>
</protein>
<dbReference type="Gene3D" id="3.30.470.20">
    <property type="entry name" value="ATP-grasp fold, B domain"/>
    <property type="match status" value="2"/>
</dbReference>
<dbReference type="PROSITE" id="PS51160">
    <property type="entry name" value="ACYLPHOSPHATASE_3"/>
    <property type="match status" value="1"/>
</dbReference>
<reference evidence="10" key="1">
    <citation type="journal article" date="2019" name="Int. J. Syst. Evol. Microbiol.">
        <title>The Global Catalogue of Microorganisms (GCM) 10K type strain sequencing project: providing services to taxonomists for standard genome sequencing and annotation.</title>
        <authorList>
            <consortium name="The Broad Institute Genomics Platform"/>
            <consortium name="The Broad Institute Genome Sequencing Center for Infectious Disease"/>
            <person name="Wu L."/>
            <person name="Ma J."/>
        </authorList>
    </citation>
    <scope>NUCLEOTIDE SEQUENCE [LARGE SCALE GENOMIC DNA]</scope>
    <source>
        <strain evidence="10">JCM 17250</strain>
    </source>
</reference>
<name>A0ABP7VKD1_9BACI</name>
<gene>
    <name evidence="9" type="ORF">GCM10022410_13880</name>
</gene>
<dbReference type="InterPro" id="IPR011761">
    <property type="entry name" value="ATP-grasp"/>
</dbReference>
<evidence type="ECO:0000259" key="7">
    <source>
        <dbReference type="PROSITE" id="PS50975"/>
    </source>
</evidence>
<dbReference type="InterPro" id="IPR013651">
    <property type="entry name" value="ATP-grasp_RimK-type"/>
</dbReference>
<keyword evidence="10" id="KW-1185">Reference proteome</keyword>